<organism evidence="10 11">
    <name type="scientific">Candidatus Roizmanbacteria bacterium RIFCSPHIGHO2_01_FULL_39_24</name>
    <dbReference type="NCBI Taxonomy" id="1802032"/>
    <lineage>
        <taxon>Bacteria</taxon>
        <taxon>Candidatus Roizmaniibacteriota</taxon>
    </lineage>
</organism>
<evidence type="ECO:0000256" key="1">
    <source>
        <dbReference type="ARBA" id="ARBA00008226"/>
    </source>
</evidence>
<dbReference type="InterPro" id="IPR004154">
    <property type="entry name" value="Anticodon-bd"/>
</dbReference>
<comment type="caution">
    <text evidence="10">The sequence shown here is derived from an EMBL/GenBank/DDBJ whole genome shotgun (WGS) entry which is preliminary data.</text>
</comment>
<dbReference type="SUPFAM" id="SSF55681">
    <property type="entry name" value="Class II aaRS and biotin synthetases"/>
    <property type="match status" value="1"/>
</dbReference>
<dbReference type="InterPro" id="IPR045864">
    <property type="entry name" value="aa-tRNA-synth_II/BPL/LPL"/>
</dbReference>
<dbReference type="GO" id="GO:0015966">
    <property type="term" value="P:diadenosine tetraphosphate biosynthetic process"/>
    <property type="evidence" value="ECO:0007669"/>
    <property type="project" value="UniProtKB-ARBA"/>
</dbReference>
<keyword evidence="6" id="KW-0067">ATP-binding</keyword>
<dbReference type="Gene3D" id="3.40.50.800">
    <property type="entry name" value="Anticodon-binding domain"/>
    <property type="match status" value="1"/>
</dbReference>
<reference evidence="10 11" key="1">
    <citation type="journal article" date="2016" name="Nat. Commun.">
        <title>Thousands of microbial genomes shed light on interconnected biogeochemical processes in an aquifer system.</title>
        <authorList>
            <person name="Anantharaman K."/>
            <person name="Brown C.T."/>
            <person name="Hug L.A."/>
            <person name="Sharon I."/>
            <person name="Castelle C.J."/>
            <person name="Probst A.J."/>
            <person name="Thomas B.C."/>
            <person name="Singh A."/>
            <person name="Wilkins M.J."/>
            <person name="Karaoz U."/>
            <person name="Brodie E.L."/>
            <person name="Williams K.H."/>
            <person name="Hubbard S.S."/>
            <person name="Banfield J.F."/>
        </authorList>
    </citation>
    <scope>NUCLEOTIDE SEQUENCE [LARGE SCALE GENOMIC DNA]</scope>
</reference>
<dbReference type="GO" id="GO:0070062">
    <property type="term" value="C:extracellular exosome"/>
    <property type="evidence" value="ECO:0007669"/>
    <property type="project" value="UniProtKB-ARBA"/>
</dbReference>
<dbReference type="FunFam" id="3.40.50.800:FF:000002">
    <property type="entry name" value="Glycine--tRNA ligase"/>
    <property type="match status" value="1"/>
</dbReference>
<dbReference type="AlphaFoldDB" id="A0A1F7GK33"/>
<evidence type="ECO:0000259" key="9">
    <source>
        <dbReference type="PROSITE" id="PS50862"/>
    </source>
</evidence>
<dbReference type="NCBIfam" id="NF003211">
    <property type="entry name" value="PRK04173.1"/>
    <property type="match status" value="1"/>
</dbReference>
<dbReference type="InterPro" id="IPR002315">
    <property type="entry name" value="tRNA-synt_gly"/>
</dbReference>
<dbReference type="Proteomes" id="UP000176850">
    <property type="component" value="Unassembled WGS sequence"/>
</dbReference>
<dbReference type="PROSITE" id="PS50862">
    <property type="entry name" value="AA_TRNA_LIGASE_II"/>
    <property type="match status" value="1"/>
</dbReference>
<gene>
    <name evidence="10" type="ORF">A2799_00440</name>
</gene>
<keyword evidence="8" id="KW-0030">Aminoacyl-tRNA synthetase</keyword>
<dbReference type="EMBL" id="MFZH01000013">
    <property type="protein sequence ID" value="OGK19283.1"/>
    <property type="molecule type" value="Genomic_DNA"/>
</dbReference>
<dbReference type="CDD" id="cd00774">
    <property type="entry name" value="GlyRS-like_core"/>
    <property type="match status" value="1"/>
</dbReference>
<dbReference type="CDD" id="cd00858">
    <property type="entry name" value="GlyRS_anticodon"/>
    <property type="match status" value="1"/>
</dbReference>
<dbReference type="GO" id="GO:0004820">
    <property type="term" value="F:glycine-tRNA ligase activity"/>
    <property type="evidence" value="ECO:0007669"/>
    <property type="project" value="UniProtKB-EC"/>
</dbReference>
<comment type="similarity">
    <text evidence="1">Belongs to the class-II aminoacyl-tRNA synthetase family.</text>
</comment>
<keyword evidence="5" id="KW-0547">Nucleotide-binding</keyword>
<dbReference type="PANTHER" id="PTHR10745">
    <property type="entry name" value="GLYCYL-TRNA SYNTHETASE/DNA POLYMERASE SUBUNIT GAMMA-2"/>
    <property type="match status" value="1"/>
</dbReference>
<proteinExistence type="inferred from homology"/>
<evidence type="ECO:0000313" key="11">
    <source>
        <dbReference type="Proteomes" id="UP000176850"/>
    </source>
</evidence>
<dbReference type="EC" id="6.1.1.14" evidence="2"/>
<dbReference type="InterPro" id="IPR006195">
    <property type="entry name" value="aa-tRNA-synth_II"/>
</dbReference>
<keyword evidence="7" id="KW-0648">Protein biosynthesis</keyword>
<dbReference type="Gene3D" id="3.30.930.10">
    <property type="entry name" value="Bira Bifunctional Protein, Domain 2"/>
    <property type="match status" value="1"/>
</dbReference>
<dbReference type="PRINTS" id="PR01043">
    <property type="entry name" value="TRNASYNTHGLY"/>
</dbReference>
<dbReference type="Pfam" id="PF00587">
    <property type="entry name" value="tRNA-synt_2b"/>
    <property type="match status" value="1"/>
</dbReference>
<feature type="domain" description="Aminoacyl-transfer RNA synthetases class-II family profile" evidence="9">
    <location>
        <begin position="8"/>
        <end position="330"/>
    </location>
</feature>
<dbReference type="GO" id="GO:0004081">
    <property type="term" value="F:bis(5'-nucleosyl)-tetraphosphatase (asymmetrical) activity"/>
    <property type="evidence" value="ECO:0007669"/>
    <property type="project" value="UniProtKB-ARBA"/>
</dbReference>
<dbReference type="SUPFAM" id="SSF52954">
    <property type="entry name" value="Class II aaRS ABD-related"/>
    <property type="match status" value="1"/>
</dbReference>
<evidence type="ECO:0000256" key="6">
    <source>
        <dbReference type="ARBA" id="ARBA00022840"/>
    </source>
</evidence>
<accession>A0A1F7GK33</accession>
<sequence length="429" mass="49767">MNSSVTLEKITALAKRRGFIYPSSEIYGGLANVYDFGPLGVELKNNIKKLWWERFVHQREDIVGLDSSILMNPKVWEVSGHVSSFSDPLVECKNCHARFRSDSSEFDVLVSCPDCGGKKGFSESKQFNLMFKTQIGATEKSSTDVYLRPETAQAIFINFKNILDTTRKSIPFGVAQIGKAFRNEITTGYFIFRMLEFEQMEIEYFIREKDWEKTFKHWQDEIMKWALDVGISKENLRFREHDEKERSHYSKRTADLEYNFMGDYKEIYGLAYRGNYDLTAHKLSYTDPQTGEQFVPYIIEPSFGLERTILPILIDAYHEEEKRIVLKLKPSIAPFKAAVFPLVQNKDEIVKQAREVFDLLIKSGIYTAWDDRGNIGKRYLSQDEIGTPFCITVDYGTLEDGEVTVRDRDTMKQERVAISKLSSYIRERI</sequence>
<name>A0A1F7GK33_9BACT</name>
<dbReference type="Pfam" id="PF03129">
    <property type="entry name" value="HGTP_anticodon"/>
    <property type="match status" value="1"/>
</dbReference>
<evidence type="ECO:0000256" key="8">
    <source>
        <dbReference type="ARBA" id="ARBA00023146"/>
    </source>
</evidence>
<evidence type="ECO:0000256" key="5">
    <source>
        <dbReference type="ARBA" id="ARBA00022741"/>
    </source>
</evidence>
<dbReference type="GO" id="GO:1990742">
    <property type="term" value="C:microvesicle"/>
    <property type="evidence" value="ECO:0007669"/>
    <property type="project" value="UniProtKB-ARBA"/>
</dbReference>
<evidence type="ECO:0000256" key="3">
    <source>
        <dbReference type="ARBA" id="ARBA00022490"/>
    </source>
</evidence>
<evidence type="ECO:0000313" key="10">
    <source>
        <dbReference type="EMBL" id="OGK19283.1"/>
    </source>
</evidence>
<keyword evidence="4 10" id="KW-0436">Ligase</keyword>
<dbReference type="InterPro" id="IPR033731">
    <property type="entry name" value="GlyRS-like_core"/>
</dbReference>
<dbReference type="PANTHER" id="PTHR10745:SF8">
    <property type="entry name" value="DNA POLYMERASE SUBUNIT GAMMA-2, MITOCHONDRIAL"/>
    <property type="match status" value="1"/>
</dbReference>
<evidence type="ECO:0000256" key="2">
    <source>
        <dbReference type="ARBA" id="ARBA00012829"/>
    </source>
</evidence>
<dbReference type="InterPro" id="IPR002314">
    <property type="entry name" value="aa-tRNA-synt_IIb"/>
</dbReference>
<dbReference type="NCBIfam" id="TIGR00389">
    <property type="entry name" value="glyS_dimeric"/>
    <property type="match status" value="1"/>
</dbReference>
<evidence type="ECO:0000256" key="4">
    <source>
        <dbReference type="ARBA" id="ARBA00022598"/>
    </source>
</evidence>
<keyword evidence="3" id="KW-0963">Cytoplasm</keyword>
<evidence type="ECO:0000256" key="7">
    <source>
        <dbReference type="ARBA" id="ARBA00022917"/>
    </source>
</evidence>
<dbReference type="GO" id="GO:0005737">
    <property type="term" value="C:cytoplasm"/>
    <property type="evidence" value="ECO:0007669"/>
    <property type="project" value="InterPro"/>
</dbReference>
<dbReference type="InterPro" id="IPR036621">
    <property type="entry name" value="Anticodon-bd_dom_sf"/>
</dbReference>
<dbReference type="GO" id="GO:0006426">
    <property type="term" value="P:glycyl-tRNA aminoacylation"/>
    <property type="evidence" value="ECO:0007669"/>
    <property type="project" value="InterPro"/>
</dbReference>
<dbReference type="GO" id="GO:0005524">
    <property type="term" value="F:ATP binding"/>
    <property type="evidence" value="ECO:0007669"/>
    <property type="project" value="UniProtKB-KW"/>
</dbReference>
<dbReference type="InterPro" id="IPR027031">
    <property type="entry name" value="Gly-tRNA_synthase/POLG2"/>
</dbReference>
<protein>
    <recommendedName>
        <fullName evidence="2">glycine--tRNA ligase</fullName>
        <ecNumber evidence="2">6.1.1.14</ecNumber>
    </recommendedName>
</protein>